<dbReference type="GO" id="GO:0005737">
    <property type="term" value="C:cytoplasm"/>
    <property type="evidence" value="ECO:0007669"/>
    <property type="project" value="UniProtKB-SubCell"/>
</dbReference>
<dbReference type="GO" id="GO:0003677">
    <property type="term" value="F:DNA binding"/>
    <property type="evidence" value="ECO:0007669"/>
    <property type="project" value="UniProtKB-KW"/>
</dbReference>
<dbReference type="Pfam" id="PF12802">
    <property type="entry name" value="MarR_2"/>
    <property type="match status" value="1"/>
</dbReference>
<dbReference type="PANTHER" id="PTHR33164:SF5">
    <property type="entry name" value="ORGANIC HYDROPEROXIDE RESISTANCE TRANSCRIPTIONAL REGULATOR"/>
    <property type="match status" value="1"/>
</dbReference>
<dbReference type="Proteomes" id="UP000595663">
    <property type="component" value="Chromosome"/>
</dbReference>
<dbReference type="PANTHER" id="PTHR33164">
    <property type="entry name" value="TRANSCRIPTIONAL REGULATOR, MARR FAMILY"/>
    <property type="match status" value="1"/>
</dbReference>
<organism evidence="6 7">
    <name type="scientific">Amphritea japonica ATCC BAA-1530</name>
    <dbReference type="NCBI Taxonomy" id="1278309"/>
    <lineage>
        <taxon>Bacteria</taxon>
        <taxon>Pseudomonadati</taxon>
        <taxon>Pseudomonadota</taxon>
        <taxon>Gammaproteobacteria</taxon>
        <taxon>Oceanospirillales</taxon>
        <taxon>Oceanospirillaceae</taxon>
        <taxon>Amphritea</taxon>
    </lineage>
</organism>
<evidence type="ECO:0000256" key="1">
    <source>
        <dbReference type="ARBA" id="ARBA00004496"/>
    </source>
</evidence>
<keyword evidence="4" id="KW-0804">Transcription</keyword>
<keyword evidence="7" id="KW-1185">Reference proteome</keyword>
<name>A0A7R6SSW8_9GAMM</name>
<dbReference type="PROSITE" id="PS50995">
    <property type="entry name" value="HTH_MARR_2"/>
    <property type="match status" value="1"/>
</dbReference>
<dbReference type="InterPro" id="IPR036390">
    <property type="entry name" value="WH_DNA-bd_sf"/>
</dbReference>
<gene>
    <name evidence="6" type="ORF">AMJAP_1460</name>
</gene>
<dbReference type="KEGG" id="ajp:AMJAP_1460"/>
<comment type="subcellular location">
    <subcellularLocation>
        <location evidence="1">Cytoplasm</location>
    </subcellularLocation>
</comment>
<keyword evidence="2" id="KW-0805">Transcription regulation</keyword>
<dbReference type="SUPFAM" id="SSF46785">
    <property type="entry name" value="Winged helix' DNA-binding domain"/>
    <property type="match status" value="1"/>
</dbReference>
<evidence type="ECO:0000256" key="2">
    <source>
        <dbReference type="ARBA" id="ARBA00023015"/>
    </source>
</evidence>
<evidence type="ECO:0000256" key="3">
    <source>
        <dbReference type="ARBA" id="ARBA00023125"/>
    </source>
</evidence>
<proteinExistence type="predicted"/>
<dbReference type="InterPro" id="IPR036388">
    <property type="entry name" value="WH-like_DNA-bd_sf"/>
</dbReference>
<feature type="domain" description="HTH marR-type" evidence="5">
    <location>
        <begin position="8"/>
        <end position="141"/>
    </location>
</feature>
<dbReference type="AlphaFoldDB" id="A0A7R6SSW8"/>
<dbReference type="GO" id="GO:0003700">
    <property type="term" value="F:DNA-binding transcription factor activity"/>
    <property type="evidence" value="ECO:0007669"/>
    <property type="project" value="InterPro"/>
</dbReference>
<dbReference type="SMART" id="SM00347">
    <property type="entry name" value="HTH_MARR"/>
    <property type="match status" value="1"/>
</dbReference>
<accession>A0A7R6SSW8</accession>
<evidence type="ECO:0000259" key="5">
    <source>
        <dbReference type="PROSITE" id="PS50995"/>
    </source>
</evidence>
<evidence type="ECO:0000313" key="6">
    <source>
        <dbReference type="EMBL" id="BBB26055.1"/>
    </source>
</evidence>
<sequence>MRMNTIITQQLLERLASLLRSENRSLLLEYGLQPVQFDALHYLSICNRYSDTPMSVTEYLGQTKGSVSQTLKVLEKKGLIVKTPDCCDKRVAHMAVTTEGRQLIKAVLPSPLLEVAGDVLGNKDLVSINSTLGTLLRTVQQANNFKSFGQCDSCRHNIKSAEDDYFCGLTKEPLTKMDIQLICREHQPRQLEGTE</sequence>
<dbReference type="PROSITE" id="PS01117">
    <property type="entry name" value="HTH_MARR_1"/>
    <property type="match status" value="1"/>
</dbReference>
<reference evidence="6 7" key="1">
    <citation type="journal article" date="2008" name="Int. J. Syst. Evol. Microbiol.">
        <title>Amphritea japonica sp. nov. and Amphritea balenae sp. nov., isolated from the sediment adjacent to sperm whale carcasses off Kagoshima, Japan.</title>
        <authorList>
            <person name="Miyazaki M."/>
            <person name="Nogi Y."/>
            <person name="Fujiwara Y."/>
            <person name="Kawato M."/>
            <person name="Nagahama T."/>
            <person name="Kubokawa K."/>
            <person name="Horikoshi K."/>
        </authorList>
    </citation>
    <scope>NUCLEOTIDE SEQUENCE [LARGE SCALE GENOMIC DNA]</scope>
    <source>
        <strain evidence="6 7">ATCC BAA-1530</strain>
    </source>
</reference>
<dbReference type="EMBL" id="AP014545">
    <property type="protein sequence ID" value="BBB26055.1"/>
    <property type="molecule type" value="Genomic_DNA"/>
</dbReference>
<dbReference type="InterPro" id="IPR000835">
    <property type="entry name" value="HTH_MarR-typ"/>
</dbReference>
<protein>
    <submittedName>
        <fullName evidence="6">MarR family transcriptional regulator</fullName>
    </submittedName>
</protein>
<dbReference type="InterPro" id="IPR023187">
    <property type="entry name" value="Tscrpt_reg_MarR-type_CS"/>
</dbReference>
<dbReference type="Gene3D" id="1.10.10.10">
    <property type="entry name" value="Winged helix-like DNA-binding domain superfamily/Winged helix DNA-binding domain"/>
    <property type="match status" value="1"/>
</dbReference>
<dbReference type="InterPro" id="IPR039422">
    <property type="entry name" value="MarR/SlyA-like"/>
</dbReference>
<keyword evidence="3" id="KW-0238">DNA-binding</keyword>
<evidence type="ECO:0000313" key="7">
    <source>
        <dbReference type="Proteomes" id="UP000595663"/>
    </source>
</evidence>
<dbReference type="GO" id="GO:0006950">
    <property type="term" value="P:response to stress"/>
    <property type="evidence" value="ECO:0007669"/>
    <property type="project" value="TreeGrafter"/>
</dbReference>
<evidence type="ECO:0000256" key="4">
    <source>
        <dbReference type="ARBA" id="ARBA00023163"/>
    </source>
</evidence>